<keyword evidence="7 8" id="KW-0472">Membrane</keyword>
<keyword evidence="3 8" id="KW-0813">Transport</keyword>
<reference evidence="10 11" key="1">
    <citation type="submission" date="2016-10" db="EMBL/GenBank/DDBJ databases">
        <authorList>
            <person name="de Groot N.N."/>
        </authorList>
    </citation>
    <scope>NUCLEOTIDE SEQUENCE [LARGE SCALE GENOMIC DNA]</scope>
    <source>
        <strain evidence="10 11">R-24608</strain>
    </source>
</reference>
<evidence type="ECO:0000256" key="1">
    <source>
        <dbReference type="ARBA" id="ARBA00004429"/>
    </source>
</evidence>
<feature type="transmembrane region" description="Helical" evidence="8">
    <location>
        <begin position="60"/>
        <end position="84"/>
    </location>
</feature>
<protein>
    <submittedName>
        <fullName evidence="10">Amino acid ABC transporter membrane protein 2, PAAT family</fullName>
    </submittedName>
</protein>
<keyword evidence="11" id="KW-1185">Reference proteome</keyword>
<feature type="transmembrane region" description="Helical" evidence="8">
    <location>
        <begin position="96"/>
        <end position="113"/>
    </location>
</feature>
<dbReference type="GO" id="GO:0043190">
    <property type="term" value="C:ATP-binding cassette (ABC) transporter complex"/>
    <property type="evidence" value="ECO:0007669"/>
    <property type="project" value="InterPro"/>
</dbReference>
<gene>
    <name evidence="10" type="ORF">SAMN04489707_101764</name>
</gene>
<name>A0A1I7IMD9_9BURK</name>
<evidence type="ECO:0000256" key="6">
    <source>
        <dbReference type="ARBA" id="ARBA00022989"/>
    </source>
</evidence>
<feature type="domain" description="ABC transmembrane type-1" evidence="9">
    <location>
        <begin position="27"/>
        <end position="217"/>
    </location>
</feature>
<keyword evidence="4" id="KW-1003">Cell membrane</keyword>
<dbReference type="PROSITE" id="PS50928">
    <property type="entry name" value="ABC_TM1"/>
    <property type="match status" value="1"/>
</dbReference>
<evidence type="ECO:0000256" key="2">
    <source>
        <dbReference type="ARBA" id="ARBA00010072"/>
    </source>
</evidence>
<evidence type="ECO:0000256" key="5">
    <source>
        <dbReference type="ARBA" id="ARBA00022692"/>
    </source>
</evidence>
<evidence type="ECO:0000259" key="9">
    <source>
        <dbReference type="PROSITE" id="PS50928"/>
    </source>
</evidence>
<dbReference type="GO" id="GO:0022857">
    <property type="term" value="F:transmembrane transporter activity"/>
    <property type="evidence" value="ECO:0007669"/>
    <property type="project" value="InterPro"/>
</dbReference>
<evidence type="ECO:0000256" key="3">
    <source>
        <dbReference type="ARBA" id="ARBA00022448"/>
    </source>
</evidence>
<evidence type="ECO:0000256" key="8">
    <source>
        <dbReference type="RuleBase" id="RU363032"/>
    </source>
</evidence>
<dbReference type="CDD" id="cd06261">
    <property type="entry name" value="TM_PBP2"/>
    <property type="match status" value="1"/>
</dbReference>
<evidence type="ECO:0000256" key="4">
    <source>
        <dbReference type="ARBA" id="ARBA00022475"/>
    </source>
</evidence>
<dbReference type="Pfam" id="PF00528">
    <property type="entry name" value="BPD_transp_1"/>
    <property type="match status" value="1"/>
</dbReference>
<keyword evidence="6 8" id="KW-1133">Transmembrane helix</keyword>
<dbReference type="InterPro" id="IPR000515">
    <property type="entry name" value="MetI-like"/>
</dbReference>
<evidence type="ECO:0000256" key="7">
    <source>
        <dbReference type="ARBA" id="ARBA00023136"/>
    </source>
</evidence>
<evidence type="ECO:0000313" key="11">
    <source>
        <dbReference type="Proteomes" id="UP000183656"/>
    </source>
</evidence>
<comment type="subcellular location">
    <subcellularLocation>
        <location evidence="1">Cell inner membrane</location>
        <topology evidence="1">Multi-pass membrane protein</topology>
    </subcellularLocation>
    <subcellularLocation>
        <location evidence="8">Cell membrane</location>
        <topology evidence="8">Multi-pass membrane protein</topology>
    </subcellularLocation>
</comment>
<accession>A0A1I7IMD9</accession>
<dbReference type="SUPFAM" id="SSF161098">
    <property type="entry name" value="MetI-like"/>
    <property type="match status" value="1"/>
</dbReference>
<dbReference type="PANTHER" id="PTHR30614:SF21">
    <property type="entry name" value="AMINO ACID ABC TRANSPORTER PERMEASE"/>
    <property type="match status" value="1"/>
</dbReference>
<sequence>MMDFSFLADDWHYLLWGTFPEGPPGGALLTLLLSAGAGLASAGLGLVFGVLLVWLQGPALAVLSVVLGFLRAIPVLMLIFWTYFLLPMLFGIEVPGVFSVMAALALVGGAYLAHGVAAGIRGVPAGQWAAAMALGFTRWGALRHVVLPQALRMMLPSFINQWVTLVKDSSLAYIVGVPELSFLATQVNARVMVHPAEVFLCVGAVYWLLCSALDGVARRLARASA</sequence>
<dbReference type="GO" id="GO:0006865">
    <property type="term" value="P:amino acid transport"/>
    <property type="evidence" value="ECO:0007669"/>
    <property type="project" value="TreeGrafter"/>
</dbReference>
<dbReference type="InterPro" id="IPR035906">
    <property type="entry name" value="MetI-like_sf"/>
</dbReference>
<keyword evidence="5 8" id="KW-0812">Transmembrane</keyword>
<feature type="transmembrane region" description="Helical" evidence="8">
    <location>
        <begin position="27"/>
        <end position="53"/>
    </location>
</feature>
<proteinExistence type="inferred from homology"/>
<dbReference type="AlphaFoldDB" id="A0A1I7IMD9"/>
<dbReference type="PANTHER" id="PTHR30614">
    <property type="entry name" value="MEMBRANE COMPONENT OF AMINO ACID ABC TRANSPORTER"/>
    <property type="match status" value="1"/>
</dbReference>
<dbReference type="InterPro" id="IPR043429">
    <property type="entry name" value="ArtM/GltK/GlnP/TcyL/YhdX-like"/>
</dbReference>
<evidence type="ECO:0000313" key="10">
    <source>
        <dbReference type="EMBL" id="SFU74079.1"/>
    </source>
</evidence>
<dbReference type="Gene3D" id="1.10.3720.10">
    <property type="entry name" value="MetI-like"/>
    <property type="match status" value="1"/>
</dbReference>
<organism evidence="10 11">
    <name type="scientific">Paenacidovorax caeni</name>
    <dbReference type="NCBI Taxonomy" id="343013"/>
    <lineage>
        <taxon>Bacteria</taxon>
        <taxon>Pseudomonadati</taxon>
        <taxon>Pseudomonadota</taxon>
        <taxon>Betaproteobacteria</taxon>
        <taxon>Burkholderiales</taxon>
        <taxon>Comamonadaceae</taxon>
        <taxon>Paenacidovorax</taxon>
    </lineage>
</organism>
<dbReference type="InterPro" id="IPR010065">
    <property type="entry name" value="AA_ABC_transptr_permease_3TM"/>
</dbReference>
<dbReference type="Proteomes" id="UP000183656">
    <property type="component" value="Unassembled WGS sequence"/>
</dbReference>
<dbReference type="STRING" id="343013.SAMN04489707_101764"/>
<comment type="similarity">
    <text evidence="2">Belongs to the binding-protein-dependent transport system permease family. HisMQ subfamily.</text>
</comment>
<dbReference type="NCBIfam" id="TIGR01726">
    <property type="entry name" value="HEQRo_perm_3TM"/>
    <property type="match status" value="1"/>
</dbReference>
<dbReference type="EMBL" id="FPBX01000017">
    <property type="protein sequence ID" value="SFU74079.1"/>
    <property type="molecule type" value="Genomic_DNA"/>
</dbReference>